<comment type="caution">
    <text evidence="2">The sequence shown here is derived from an EMBL/GenBank/DDBJ whole genome shotgun (WGS) entry which is preliminary data.</text>
</comment>
<dbReference type="AlphaFoldDB" id="A0A1G2CHM5"/>
<reference evidence="2 3" key="1">
    <citation type="journal article" date="2016" name="Nat. Commun.">
        <title>Thousands of microbial genomes shed light on interconnected biogeochemical processes in an aquifer system.</title>
        <authorList>
            <person name="Anantharaman K."/>
            <person name="Brown C.T."/>
            <person name="Hug L.A."/>
            <person name="Sharon I."/>
            <person name="Castelle C.J."/>
            <person name="Probst A.J."/>
            <person name="Thomas B.C."/>
            <person name="Singh A."/>
            <person name="Wilkins M.J."/>
            <person name="Karaoz U."/>
            <person name="Brodie E.L."/>
            <person name="Williams K.H."/>
            <person name="Hubbard S.S."/>
            <person name="Banfield J.F."/>
        </authorList>
    </citation>
    <scope>NUCLEOTIDE SEQUENCE [LARGE SCALE GENOMIC DNA]</scope>
</reference>
<dbReference type="SUPFAM" id="SSF53335">
    <property type="entry name" value="S-adenosyl-L-methionine-dependent methyltransferases"/>
    <property type="match status" value="1"/>
</dbReference>
<feature type="domain" description="Methyltransferase type 11" evidence="1">
    <location>
        <begin position="15"/>
        <end position="84"/>
    </location>
</feature>
<dbReference type="Pfam" id="PF08241">
    <property type="entry name" value="Methyltransf_11"/>
    <property type="match status" value="1"/>
</dbReference>
<accession>A0A1G2CHM5</accession>
<protein>
    <recommendedName>
        <fullName evidence="1">Methyltransferase type 11 domain-containing protein</fullName>
    </recommendedName>
</protein>
<gene>
    <name evidence="2" type="ORF">A2945_00465</name>
</gene>
<dbReference type="GO" id="GO:0008757">
    <property type="term" value="F:S-adenosylmethionine-dependent methyltransferase activity"/>
    <property type="evidence" value="ECO:0007669"/>
    <property type="project" value="InterPro"/>
</dbReference>
<evidence type="ECO:0000313" key="3">
    <source>
        <dbReference type="Proteomes" id="UP000178880"/>
    </source>
</evidence>
<dbReference type="InterPro" id="IPR029063">
    <property type="entry name" value="SAM-dependent_MTases_sf"/>
</dbReference>
<evidence type="ECO:0000313" key="2">
    <source>
        <dbReference type="EMBL" id="OGZ00151.1"/>
    </source>
</evidence>
<sequence length="231" mass="26832">MPLKLHLGCQEKYLEGYVNIDLPPDAHTVQRAKVDLEADVRTLSYTRETVDEVRSEHLLEHFSRQEALVLLARWHQWLKMGGLVHVETPDFEESAKKFVHASLDDQFQLARHIFGSHEADWAYHKDFWSENKYRYVLRELGYGDFRFEKISNNLESKIPALKGTFIAKQEGLLKKLGPLGFNALPNIVCYAKKVLKDVDYQAAIRHILEKSLVGRETKILDVWMKDVEGRV</sequence>
<dbReference type="Proteomes" id="UP000178880">
    <property type="component" value="Unassembled WGS sequence"/>
</dbReference>
<name>A0A1G2CHM5_9BACT</name>
<dbReference type="Gene3D" id="3.40.50.150">
    <property type="entry name" value="Vaccinia Virus protein VP39"/>
    <property type="match status" value="1"/>
</dbReference>
<dbReference type="EMBL" id="MHLA01000007">
    <property type="protein sequence ID" value="OGZ00151.1"/>
    <property type="molecule type" value="Genomic_DNA"/>
</dbReference>
<dbReference type="InterPro" id="IPR013216">
    <property type="entry name" value="Methyltransf_11"/>
</dbReference>
<proteinExistence type="predicted"/>
<dbReference type="STRING" id="1798650.A2945_00465"/>
<organism evidence="2 3">
    <name type="scientific">Candidatus Liptonbacteria bacterium RIFCSPLOWO2_01_FULL_52_25</name>
    <dbReference type="NCBI Taxonomy" id="1798650"/>
    <lineage>
        <taxon>Bacteria</taxon>
        <taxon>Candidatus Liptoniibacteriota</taxon>
    </lineage>
</organism>
<evidence type="ECO:0000259" key="1">
    <source>
        <dbReference type="Pfam" id="PF08241"/>
    </source>
</evidence>